<reference evidence="3" key="1">
    <citation type="journal article" date="2019" name="Int. J. Syst. Evol. Microbiol.">
        <title>The Global Catalogue of Microorganisms (GCM) 10K type strain sequencing project: providing services to taxonomists for standard genome sequencing and annotation.</title>
        <authorList>
            <consortium name="The Broad Institute Genomics Platform"/>
            <consortium name="The Broad Institute Genome Sequencing Center for Infectious Disease"/>
            <person name="Wu L."/>
            <person name="Ma J."/>
        </authorList>
    </citation>
    <scope>NUCLEOTIDE SEQUENCE [LARGE SCALE GENOMIC DNA]</scope>
    <source>
        <strain evidence="3">JCM 18304</strain>
    </source>
</reference>
<evidence type="ECO:0000256" key="1">
    <source>
        <dbReference type="SAM" id="MobiDB-lite"/>
    </source>
</evidence>
<dbReference type="EMBL" id="BAABJQ010000001">
    <property type="protein sequence ID" value="GAA5176938.1"/>
    <property type="molecule type" value="Genomic_DNA"/>
</dbReference>
<keyword evidence="3" id="KW-1185">Reference proteome</keyword>
<dbReference type="Proteomes" id="UP001501570">
    <property type="component" value="Unassembled WGS sequence"/>
</dbReference>
<feature type="region of interest" description="Disordered" evidence="1">
    <location>
        <begin position="1"/>
        <end position="26"/>
    </location>
</feature>
<gene>
    <name evidence="2" type="ORF">GCM10023322_00340</name>
</gene>
<feature type="compositionally biased region" description="Polar residues" evidence="1">
    <location>
        <begin position="1"/>
        <end position="19"/>
    </location>
</feature>
<proteinExistence type="predicted"/>
<organism evidence="2 3">
    <name type="scientific">Rugosimonospora acidiphila</name>
    <dbReference type="NCBI Taxonomy" id="556531"/>
    <lineage>
        <taxon>Bacteria</taxon>
        <taxon>Bacillati</taxon>
        <taxon>Actinomycetota</taxon>
        <taxon>Actinomycetes</taxon>
        <taxon>Micromonosporales</taxon>
        <taxon>Micromonosporaceae</taxon>
        <taxon>Rugosimonospora</taxon>
    </lineage>
</organism>
<sequence length="63" mass="6998">MATRTPQPNRRHAASTSQVPIDMEDPYYRLPTDPYADLLLAQAGEAYADLRAQDDEFTGGWAA</sequence>
<evidence type="ECO:0000313" key="2">
    <source>
        <dbReference type="EMBL" id="GAA5176938.1"/>
    </source>
</evidence>
<protein>
    <recommendedName>
        <fullName evidence="4">Cytochrome P450</fullName>
    </recommendedName>
</protein>
<comment type="caution">
    <text evidence="2">The sequence shown here is derived from an EMBL/GenBank/DDBJ whole genome shotgun (WGS) entry which is preliminary data.</text>
</comment>
<name>A0ABP9RH82_9ACTN</name>
<evidence type="ECO:0000313" key="3">
    <source>
        <dbReference type="Proteomes" id="UP001501570"/>
    </source>
</evidence>
<accession>A0ABP9RH82</accession>
<evidence type="ECO:0008006" key="4">
    <source>
        <dbReference type="Google" id="ProtNLM"/>
    </source>
</evidence>